<name>A0A8X6Q3Y9_NEPPI</name>
<protein>
    <submittedName>
        <fullName evidence="1">Uncharacterized protein</fullName>
    </submittedName>
</protein>
<organism evidence="1 2">
    <name type="scientific">Nephila pilipes</name>
    <name type="common">Giant wood spider</name>
    <name type="synonym">Nephila maculata</name>
    <dbReference type="NCBI Taxonomy" id="299642"/>
    <lineage>
        <taxon>Eukaryota</taxon>
        <taxon>Metazoa</taxon>
        <taxon>Ecdysozoa</taxon>
        <taxon>Arthropoda</taxon>
        <taxon>Chelicerata</taxon>
        <taxon>Arachnida</taxon>
        <taxon>Araneae</taxon>
        <taxon>Araneomorphae</taxon>
        <taxon>Entelegynae</taxon>
        <taxon>Araneoidea</taxon>
        <taxon>Nephilidae</taxon>
        <taxon>Nephila</taxon>
    </lineage>
</organism>
<keyword evidence="2" id="KW-1185">Reference proteome</keyword>
<gene>
    <name evidence="1" type="ORF">NPIL_401051</name>
</gene>
<dbReference type="OrthoDB" id="6418447at2759"/>
<accession>A0A8X6Q3Y9</accession>
<dbReference type="AlphaFoldDB" id="A0A8X6Q3Y9"/>
<dbReference type="Proteomes" id="UP000887013">
    <property type="component" value="Unassembled WGS sequence"/>
</dbReference>
<comment type="caution">
    <text evidence="1">The sequence shown here is derived from an EMBL/GenBank/DDBJ whole genome shotgun (WGS) entry which is preliminary data.</text>
</comment>
<evidence type="ECO:0000313" key="1">
    <source>
        <dbReference type="EMBL" id="GFU00896.1"/>
    </source>
</evidence>
<reference evidence="1" key="1">
    <citation type="submission" date="2020-08" db="EMBL/GenBank/DDBJ databases">
        <title>Multicomponent nature underlies the extraordinary mechanical properties of spider dragline silk.</title>
        <authorList>
            <person name="Kono N."/>
            <person name="Nakamura H."/>
            <person name="Mori M."/>
            <person name="Yoshida Y."/>
            <person name="Ohtoshi R."/>
            <person name="Malay A.D."/>
            <person name="Moran D.A.P."/>
            <person name="Tomita M."/>
            <person name="Numata K."/>
            <person name="Arakawa K."/>
        </authorList>
    </citation>
    <scope>NUCLEOTIDE SEQUENCE</scope>
</reference>
<sequence>MLLPVLKKCLKLIKSSHWTSHRFTNVKKYHQYALAGLYLDIHRNEVDALQRDVAIDETWVRVCESELKCQSYEWCQPCSPLPKKIQ</sequence>
<dbReference type="EMBL" id="BMAW01122881">
    <property type="protein sequence ID" value="GFU00896.1"/>
    <property type="molecule type" value="Genomic_DNA"/>
</dbReference>
<evidence type="ECO:0000313" key="2">
    <source>
        <dbReference type="Proteomes" id="UP000887013"/>
    </source>
</evidence>
<proteinExistence type="predicted"/>